<dbReference type="SUPFAM" id="SSF55326">
    <property type="entry name" value="PurM N-terminal domain-like"/>
    <property type="match status" value="1"/>
</dbReference>
<dbReference type="Pfam" id="PF00586">
    <property type="entry name" value="AIRS"/>
    <property type="match status" value="1"/>
</dbReference>
<protein>
    <submittedName>
        <fullName evidence="4">AIR synthase family protein</fullName>
    </submittedName>
</protein>
<feature type="domain" description="PurM-like C-terminal" evidence="3">
    <location>
        <begin position="200"/>
        <end position="303"/>
    </location>
</feature>
<dbReference type="PIRSF" id="PIRSF005644">
    <property type="entry name" value="Hdrgns_mtr_HypE"/>
    <property type="match status" value="1"/>
</dbReference>
<dbReference type="EMBL" id="CP102290">
    <property type="protein sequence ID" value="UWP60387.1"/>
    <property type="molecule type" value="Genomic_DNA"/>
</dbReference>
<sequence length="328" mass="35870">MKIGKLPESVLVRSILKQVKHRRDEVLVGPGVGQDCAALQLKEGEVFVMSTDPITGTTKDLGSHSIHITANDLAASGAEPVGVMLTAMLPDTVEEPEIRRLMQDIERTCEQLGMEVLGGHTEITNVVLQPLISVTGVGKIRREELLSTMQMKPHQDIVISKWIGLEATTILAKEKDEELRRVFSEDFISTAKGFDAFLSVVEDARIAKKCQVSAMHDITEGGVFGALWEMAEGAGVGLEVDLKKIPIRQETVEICEFFGVNPYLIMSSGSMMIAADDGLLVVQELKKAGIEATVIGRTTAGNDRILRNGDDVRYLDRPQTDELYKVLG</sequence>
<dbReference type="InterPro" id="IPR016188">
    <property type="entry name" value="PurM-like_N"/>
</dbReference>
<dbReference type="Proteomes" id="UP001060164">
    <property type="component" value="Chromosome"/>
</dbReference>
<dbReference type="Gene3D" id="3.30.1330.10">
    <property type="entry name" value="PurM-like, N-terminal domain"/>
    <property type="match status" value="1"/>
</dbReference>
<proteinExistence type="inferred from homology"/>
<dbReference type="InterPro" id="IPR036676">
    <property type="entry name" value="PurM-like_C_sf"/>
</dbReference>
<comment type="similarity">
    <text evidence="1">Belongs to the HypE family.</text>
</comment>
<evidence type="ECO:0000259" key="2">
    <source>
        <dbReference type="Pfam" id="PF00586"/>
    </source>
</evidence>
<organism evidence="4 5">
    <name type="scientific">Ruminococcus gauvreauii</name>
    <dbReference type="NCBI Taxonomy" id="438033"/>
    <lineage>
        <taxon>Bacteria</taxon>
        <taxon>Bacillati</taxon>
        <taxon>Bacillota</taxon>
        <taxon>Clostridia</taxon>
        <taxon>Eubacteriales</taxon>
        <taxon>Oscillospiraceae</taxon>
        <taxon>Ruminococcus</taxon>
    </lineage>
</organism>
<dbReference type="RefSeq" id="WP_028529818.1">
    <property type="nucleotide sequence ID" value="NZ_CABLBR010000034.1"/>
</dbReference>
<feature type="domain" description="PurM-like N-terminal" evidence="2">
    <location>
        <begin position="33"/>
        <end position="140"/>
    </location>
</feature>
<evidence type="ECO:0000256" key="1">
    <source>
        <dbReference type="ARBA" id="ARBA00006243"/>
    </source>
</evidence>
<gene>
    <name evidence="4" type="ORF">NQ502_04855</name>
</gene>
<dbReference type="CDD" id="cd06061">
    <property type="entry name" value="PurM-like1"/>
    <property type="match status" value="1"/>
</dbReference>
<dbReference type="Gene3D" id="3.90.650.10">
    <property type="entry name" value="PurM-like C-terminal domain"/>
    <property type="match status" value="1"/>
</dbReference>
<reference evidence="4" key="1">
    <citation type="journal article" date="2022" name="Cell">
        <title>Design, construction, and in vivo augmentation of a complex gut microbiome.</title>
        <authorList>
            <person name="Cheng A.G."/>
            <person name="Ho P.Y."/>
            <person name="Aranda-Diaz A."/>
            <person name="Jain S."/>
            <person name="Yu F.B."/>
            <person name="Meng X."/>
            <person name="Wang M."/>
            <person name="Iakiviak M."/>
            <person name="Nagashima K."/>
            <person name="Zhao A."/>
            <person name="Murugkar P."/>
            <person name="Patil A."/>
            <person name="Atabakhsh K."/>
            <person name="Weakley A."/>
            <person name="Yan J."/>
            <person name="Brumbaugh A.R."/>
            <person name="Higginbottom S."/>
            <person name="Dimas A."/>
            <person name="Shiver A.L."/>
            <person name="Deutschbauer A."/>
            <person name="Neff N."/>
            <person name="Sonnenburg J.L."/>
            <person name="Huang K.C."/>
            <person name="Fischbach M.A."/>
        </authorList>
    </citation>
    <scope>NUCLEOTIDE SEQUENCE</scope>
    <source>
        <strain evidence="4">DSM 19829</strain>
    </source>
</reference>
<dbReference type="Pfam" id="PF02769">
    <property type="entry name" value="AIRS_C"/>
    <property type="match status" value="1"/>
</dbReference>
<dbReference type="InterPro" id="IPR011854">
    <property type="entry name" value="HypE"/>
</dbReference>
<dbReference type="PANTHER" id="PTHR30303:SF4">
    <property type="entry name" value="HYDROGENASE EXPRESSION_FORMATION PROTEIN HYPE"/>
    <property type="match status" value="1"/>
</dbReference>
<evidence type="ECO:0000313" key="4">
    <source>
        <dbReference type="EMBL" id="UWP60387.1"/>
    </source>
</evidence>
<name>A0ABY5VJ99_9FIRM</name>
<dbReference type="InterPro" id="IPR010918">
    <property type="entry name" value="PurM-like_C_dom"/>
</dbReference>
<accession>A0ABY5VJ99</accession>
<dbReference type="SUPFAM" id="SSF56042">
    <property type="entry name" value="PurM C-terminal domain-like"/>
    <property type="match status" value="1"/>
</dbReference>
<evidence type="ECO:0000259" key="3">
    <source>
        <dbReference type="Pfam" id="PF02769"/>
    </source>
</evidence>
<evidence type="ECO:0000313" key="5">
    <source>
        <dbReference type="Proteomes" id="UP001060164"/>
    </source>
</evidence>
<keyword evidence="5" id="KW-1185">Reference proteome</keyword>
<dbReference type="PANTHER" id="PTHR30303">
    <property type="entry name" value="HYDROGENASE ISOENZYMES FORMATION PROTEIN HYPE"/>
    <property type="match status" value="1"/>
</dbReference>
<dbReference type="InterPro" id="IPR036921">
    <property type="entry name" value="PurM-like_N_sf"/>
</dbReference>